<sequence length="102" mass="11196">MALSQQQSSRSLTAYASDPAVPGERPGKRDMTRSYNLVADDTPFGGREVRMASGTVRFEEGSDEEDQLEARGDEVATTAEAKEGGRRGPEPQGHWWGLDEMH</sequence>
<proteinExistence type="predicted"/>
<protein>
    <submittedName>
        <fullName evidence="2">Uncharacterized protein</fullName>
    </submittedName>
</protein>
<evidence type="ECO:0000313" key="2">
    <source>
        <dbReference type="EMBL" id="PLW27232.1"/>
    </source>
</evidence>
<accession>A0A2N5TP22</accession>
<organism evidence="2 3">
    <name type="scientific">Puccinia coronata f. sp. avenae</name>
    <dbReference type="NCBI Taxonomy" id="200324"/>
    <lineage>
        <taxon>Eukaryota</taxon>
        <taxon>Fungi</taxon>
        <taxon>Dikarya</taxon>
        <taxon>Basidiomycota</taxon>
        <taxon>Pucciniomycotina</taxon>
        <taxon>Pucciniomycetes</taxon>
        <taxon>Pucciniales</taxon>
        <taxon>Pucciniaceae</taxon>
        <taxon>Puccinia</taxon>
    </lineage>
</organism>
<dbReference type="Proteomes" id="UP000235392">
    <property type="component" value="Unassembled WGS sequence"/>
</dbReference>
<evidence type="ECO:0000256" key="1">
    <source>
        <dbReference type="SAM" id="MobiDB-lite"/>
    </source>
</evidence>
<reference evidence="2 3" key="1">
    <citation type="submission" date="2017-11" db="EMBL/GenBank/DDBJ databases">
        <title>De novo assembly and phasing of dikaryotic genomes from two isolates of Puccinia coronata f. sp. avenae, the causal agent of oat crown rust.</title>
        <authorList>
            <person name="Miller M.E."/>
            <person name="Zhang Y."/>
            <person name="Omidvar V."/>
            <person name="Sperschneider J."/>
            <person name="Schwessinger B."/>
            <person name="Raley C."/>
            <person name="Palmer J.M."/>
            <person name="Garnica D."/>
            <person name="Upadhyaya N."/>
            <person name="Rathjen J."/>
            <person name="Taylor J.M."/>
            <person name="Park R.F."/>
            <person name="Dodds P.N."/>
            <person name="Hirsch C.D."/>
            <person name="Kianian S.F."/>
            <person name="Figueroa M."/>
        </authorList>
    </citation>
    <scope>NUCLEOTIDE SEQUENCE [LARGE SCALE GENOMIC DNA]</scope>
    <source>
        <strain evidence="2">12SD80</strain>
    </source>
</reference>
<dbReference type="AlphaFoldDB" id="A0A2N5TP22"/>
<dbReference type="EMBL" id="PGCI01000418">
    <property type="protein sequence ID" value="PLW27232.1"/>
    <property type="molecule type" value="Genomic_DNA"/>
</dbReference>
<feature type="region of interest" description="Disordered" evidence="1">
    <location>
        <begin position="1"/>
        <end position="102"/>
    </location>
</feature>
<comment type="caution">
    <text evidence="2">The sequence shown here is derived from an EMBL/GenBank/DDBJ whole genome shotgun (WGS) entry which is preliminary data.</text>
</comment>
<feature type="compositionally biased region" description="Polar residues" evidence="1">
    <location>
        <begin position="1"/>
        <end position="14"/>
    </location>
</feature>
<feature type="compositionally biased region" description="Basic and acidic residues" evidence="1">
    <location>
        <begin position="68"/>
        <end position="89"/>
    </location>
</feature>
<gene>
    <name evidence="2" type="ORF">PCASD_14224</name>
</gene>
<name>A0A2N5TP22_9BASI</name>
<evidence type="ECO:0000313" key="3">
    <source>
        <dbReference type="Proteomes" id="UP000235392"/>
    </source>
</evidence>